<gene>
    <name evidence="1" type="ORF">RHRU231_930196</name>
</gene>
<name>A0A098BVU2_9NOCA</name>
<dbReference type="Proteomes" id="UP000042997">
    <property type="component" value="Unassembled WGS sequence"/>
</dbReference>
<accession>A0A098BVU2</accession>
<evidence type="ECO:0000313" key="2">
    <source>
        <dbReference type="Proteomes" id="UP000042997"/>
    </source>
</evidence>
<dbReference type="AlphaFoldDB" id="A0A098BVU2"/>
<protein>
    <submittedName>
        <fullName evidence="1">Uncharacterized protein</fullName>
    </submittedName>
</protein>
<organism evidence="1 2">
    <name type="scientific">Rhodococcus ruber</name>
    <dbReference type="NCBI Taxonomy" id="1830"/>
    <lineage>
        <taxon>Bacteria</taxon>
        <taxon>Bacillati</taxon>
        <taxon>Actinomycetota</taxon>
        <taxon>Actinomycetes</taxon>
        <taxon>Mycobacteriales</taxon>
        <taxon>Nocardiaceae</taxon>
        <taxon>Rhodococcus</taxon>
    </lineage>
</organism>
<evidence type="ECO:0000313" key="1">
    <source>
        <dbReference type="EMBL" id="CDZ92317.1"/>
    </source>
</evidence>
<sequence>MSTIGTAALAAWSDLTEQEQFYAIGVLSCDAPEILLRAANIARDRARHASPSYIAR</sequence>
<dbReference type="RefSeq" id="WP_230831713.1">
    <property type="nucleotide sequence ID" value="NZ_JAJNCM010000010.1"/>
</dbReference>
<reference evidence="1 2" key="1">
    <citation type="journal article" date="2014" name="Genome Announc.">
        <title>Draft Genome Sequence of Propane- and Butane-Oxidizing Actinobacterium Rhodococcus ruber IEGM 231.</title>
        <authorList>
            <person name="Ivshina I.B."/>
            <person name="Kuyukina M.S."/>
            <person name="Krivoruchko A.V."/>
            <person name="Barbe V."/>
            <person name="Fischer C."/>
        </authorList>
    </citation>
    <scope>NUCLEOTIDE SEQUENCE [LARGE SCALE GENOMIC DNA]</scope>
</reference>
<proteinExistence type="predicted"/>
<dbReference type="EMBL" id="CCSD01000109">
    <property type="protein sequence ID" value="CDZ92317.1"/>
    <property type="molecule type" value="Genomic_DNA"/>
</dbReference>